<dbReference type="PANTHER" id="PTHR11669">
    <property type="entry name" value="REPLICATION FACTOR C / DNA POLYMERASE III GAMMA-TAU SUBUNIT"/>
    <property type="match status" value="1"/>
</dbReference>
<dbReference type="GO" id="GO:0006261">
    <property type="term" value="P:DNA-templated DNA replication"/>
    <property type="evidence" value="ECO:0007669"/>
    <property type="project" value="TreeGrafter"/>
</dbReference>
<dbReference type="Pfam" id="PF13177">
    <property type="entry name" value="DNA_pol3_delta2"/>
    <property type="match status" value="1"/>
</dbReference>
<dbReference type="EMBL" id="PETJ01000058">
    <property type="protein sequence ID" value="PIV64934.1"/>
    <property type="molecule type" value="Genomic_DNA"/>
</dbReference>
<evidence type="ECO:0000313" key="1">
    <source>
        <dbReference type="EMBL" id="PIV64934.1"/>
    </source>
</evidence>
<reference evidence="2" key="1">
    <citation type="submission" date="2017-09" db="EMBL/GenBank/DDBJ databases">
        <title>Depth-based differentiation of microbial function through sediment-hosted aquifers and enrichment of novel symbionts in the deep terrestrial subsurface.</title>
        <authorList>
            <person name="Probst A.J."/>
            <person name="Ladd B."/>
            <person name="Jarett J.K."/>
            <person name="Geller-Mcgrath D.E."/>
            <person name="Sieber C.M.K."/>
            <person name="Emerson J.B."/>
            <person name="Anantharaman K."/>
            <person name="Thomas B.C."/>
            <person name="Malmstrom R."/>
            <person name="Stieglmeier M."/>
            <person name="Klingl A."/>
            <person name="Woyke T."/>
            <person name="Ryan C.M."/>
            <person name="Banfield J.F."/>
        </authorList>
    </citation>
    <scope>NUCLEOTIDE SEQUENCE [LARGE SCALE GENOMIC DNA]</scope>
</reference>
<dbReference type="AlphaFoldDB" id="A0A2M7EB82"/>
<name>A0A2M7EB82_9BACT</name>
<dbReference type="InterPro" id="IPR050238">
    <property type="entry name" value="DNA_Rep/Repair_Clamp_Loader"/>
</dbReference>
<evidence type="ECO:0008006" key="3">
    <source>
        <dbReference type="Google" id="ProtNLM"/>
    </source>
</evidence>
<dbReference type="Proteomes" id="UP000230766">
    <property type="component" value="Unassembled WGS sequence"/>
</dbReference>
<proteinExistence type="predicted"/>
<dbReference type="Gene3D" id="3.40.50.300">
    <property type="entry name" value="P-loop containing nucleotide triphosphate hydrolases"/>
    <property type="match status" value="1"/>
</dbReference>
<accession>A0A2M7EB82</accession>
<evidence type="ECO:0000313" key="2">
    <source>
        <dbReference type="Proteomes" id="UP000230766"/>
    </source>
</evidence>
<protein>
    <recommendedName>
        <fullName evidence="3">DNA polymerase III subunit delta</fullName>
    </recommendedName>
</protein>
<sequence>MLIGHQKQWQFLKKSAKSGKISHAYLFSGPEHLGKKKIALEFVKLINEWQGPAEGGRVVGGWSPDLILIAPQQGGEIQISQIKELIQKLSLKSYSAPFKCAILDKAHLMNQEAQNCFLKTLEEPKGKTLLVLITESPEMLFPTIRSRCEIIKFFPVKAAEIENYLETQAKRWVKMKAKPSSTDQGISRKESAQIIKLSMGRPGLAIDFISDPQKLENQKRIIKELIEISKSDLSFRFQYVRDLSKNPNLKEILEVWLFYFRSILLGSLTPKFKSPGYTPPRLKNILKKIQSTIFLISNTNINSRLALEILMLEL</sequence>
<gene>
    <name evidence="1" type="ORF">COS09_02150</name>
</gene>
<dbReference type="PANTHER" id="PTHR11669:SF8">
    <property type="entry name" value="DNA POLYMERASE III SUBUNIT DELTA"/>
    <property type="match status" value="1"/>
</dbReference>
<dbReference type="InterPro" id="IPR027417">
    <property type="entry name" value="P-loop_NTPase"/>
</dbReference>
<dbReference type="SUPFAM" id="SSF52540">
    <property type="entry name" value="P-loop containing nucleoside triphosphate hydrolases"/>
    <property type="match status" value="1"/>
</dbReference>
<comment type="caution">
    <text evidence="1">The sequence shown here is derived from an EMBL/GenBank/DDBJ whole genome shotgun (WGS) entry which is preliminary data.</text>
</comment>
<organism evidence="1 2">
    <name type="scientific">Candidatus Nealsonbacteria bacterium CG01_land_8_20_14_3_00_12</name>
    <dbReference type="NCBI Taxonomy" id="1974697"/>
    <lineage>
        <taxon>Bacteria</taxon>
        <taxon>Candidatus Nealsoniibacteriota</taxon>
    </lineage>
</organism>